<evidence type="ECO:0000259" key="1">
    <source>
        <dbReference type="Pfam" id="PF01261"/>
    </source>
</evidence>
<gene>
    <name evidence="2" type="ORF">E1283_01735</name>
</gene>
<feature type="domain" description="Xylose isomerase-like TIM barrel" evidence="1">
    <location>
        <begin position="42"/>
        <end position="298"/>
    </location>
</feature>
<accession>A0A4R4TUW7</accession>
<dbReference type="SUPFAM" id="SSF51658">
    <property type="entry name" value="Xylose isomerase-like"/>
    <property type="match status" value="1"/>
</dbReference>
<dbReference type="AlphaFoldDB" id="A0A4R4TUW7"/>
<dbReference type="GO" id="GO:0016853">
    <property type="term" value="F:isomerase activity"/>
    <property type="evidence" value="ECO:0007669"/>
    <property type="project" value="UniProtKB-KW"/>
</dbReference>
<evidence type="ECO:0000313" key="2">
    <source>
        <dbReference type="EMBL" id="TDC79824.1"/>
    </source>
</evidence>
<keyword evidence="2" id="KW-0413">Isomerase</keyword>
<reference evidence="2 3" key="1">
    <citation type="submission" date="2019-03" db="EMBL/GenBank/DDBJ databases">
        <title>Draft genome sequences of novel Actinobacteria.</title>
        <authorList>
            <person name="Sahin N."/>
            <person name="Ay H."/>
            <person name="Saygin H."/>
        </authorList>
    </citation>
    <scope>NUCLEOTIDE SEQUENCE [LARGE SCALE GENOMIC DNA]</scope>
    <source>
        <strain evidence="2 3">DSM 41900</strain>
    </source>
</reference>
<dbReference type="InterPro" id="IPR036237">
    <property type="entry name" value="Xyl_isomerase-like_sf"/>
</dbReference>
<dbReference type="RefSeq" id="WP_132815805.1">
    <property type="nucleotide sequence ID" value="NZ_SMKI01000010.1"/>
</dbReference>
<dbReference type="PANTHER" id="PTHR12110">
    <property type="entry name" value="HYDROXYPYRUVATE ISOMERASE"/>
    <property type="match status" value="1"/>
</dbReference>
<dbReference type="Proteomes" id="UP000295345">
    <property type="component" value="Unassembled WGS sequence"/>
</dbReference>
<keyword evidence="3" id="KW-1185">Reference proteome</keyword>
<sequence>MSGPSSRSLPASRVALNPIHWMATDDGWLDPSSAPERGKLLSLVRQAGFGSVMLEVPVDWSVERYRDAVGETGLSLAPGYFVCRSDGRDGTEAEVLESAAKAARIHAELGLTDVGLGMGMKKGAPRVLRPAQGHESDAGRLAAVTELVRRISEVMRAEGVRPALHPHVGTWIETEDEARAVLGALGPEELGFLPDTGHLAWAGGDVRALVADHAERVPFVHVKDCRLSVAERGRAEGWDYQRTVVEGLWAEPGRGELPLADILGALPGDFAGWLMVEVDRPAIADPLECAIASAEWMNARYGGGATA</sequence>
<proteinExistence type="predicted"/>
<dbReference type="EMBL" id="SMKI01000010">
    <property type="protein sequence ID" value="TDC79824.1"/>
    <property type="molecule type" value="Genomic_DNA"/>
</dbReference>
<dbReference type="InterPro" id="IPR050312">
    <property type="entry name" value="IolE/XylAMocC-like"/>
</dbReference>
<name>A0A4R4TUW7_9ACTN</name>
<protein>
    <submittedName>
        <fullName evidence="2">Xylose isomerase</fullName>
    </submittedName>
</protein>
<evidence type="ECO:0000313" key="3">
    <source>
        <dbReference type="Proteomes" id="UP000295345"/>
    </source>
</evidence>
<dbReference type="Pfam" id="PF01261">
    <property type="entry name" value="AP_endonuc_2"/>
    <property type="match status" value="1"/>
</dbReference>
<dbReference type="Gene3D" id="3.20.20.150">
    <property type="entry name" value="Divalent-metal-dependent TIM barrel enzymes"/>
    <property type="match status" value="1"/>
</dbReference>
<comment type="caution">
    <text evidence="2">The sequence shown here is derived from an EMBL/GenBank/DDBJ whole genome shotgun (WGS) entry which is preliminary data.</text>
</comment>
<dbReference type="InterPro" id="IPR013022">
    <property type="entry name" value="Xyl_isomerase-like_TIM-brl"/>
</dbReference>
<organism evidence="2 3">
    <name type="scientific">Streptomyces hainanensis</name>
    <dbReference type="NCBI Taxonomy" id="402648"/>
    <lineage>
        <taxon>Bacteria</taxon>
        <taxon>Bacillati</taxon>
        <taxon>Actinomycetota</taxon>
        <taxon>Actinomycetes</taxon>
        <taxon>Kitasatosporales</taxon>
        <taxon>Streptomycetaceae</taxon>
        <taxon>Streptomyces</taxon>
    </lineage>
</organism>
<dbReference type="OrthoDB" id="104997at2"/>